<evidence type="ECO:0000259" key="1">
    <source>
        <dbReference type="Pfam" id="PF08279"/>
    </source>
</evidence>
<sequence>MQEIQKEQNERFWRINEICKLIAKTPLSTSQIAEKLGVSERTIQRDLNGVLAKYGAVRNGRLWSIDESKIDPKDENQIILAVLDKMAKNVGSEFYSKAHGLLKGISAGLNHPIFVNLNTEKLEKKNIELIKILESVIASHNEIELLYFSKTHRLSPIKIALFDGFWYLLAMAGQKIKKFHLKSIKEIKILPNKFKIDASLENRIKSANSVWFDINEKFYVRLCVDKGIRKFFERKPLPNQQIMRENSDGSIEIEIQITHPMEIKPLIFYYLPRIKVIEPQSLADEILADIERYLKEIKGGEFM</sequence>
<evidence type="ECO:0000259" key="2">
    <source>
        <dbReference type="Pfam" id="PF25583"/>
    </source>
</evidence>
<dbReference type="PROSITE" id="PS52050">
    <property type="entry name" value="WYL"/>
    <property type="match status" value="1"/>
</dbReference>
<accession>A0A7H9CJ63</accession>
<proteinExistence type="predicted"/>
<dbReference type="InterPro" id="IPR036388">
    <property type="entry name" value="WH-like_DNA-bd_sf"/>
</dbReference>
<dbReference type="RefSeq" id="WP_179975236.1">
    <property type="nucleotide sequence ID" value="NZ_CP049075.1"/>
</dbReference>
<name>A0A7H9CJ63_9BACT</name>
<dbReference type="Gene3D" id="1.10.10.10">
    <property type="entry name" value="Winged helix-like DNA-binding domain superfamily/Winged helix DNA-binding domain"/>
    <property type="match status" value="1"/>
</dbReference>
<dbReference type="Proteomes" id="UP000509414">
    <property type="component" value="Chromosome"/>
</dbReference>
<feature type="domain" description="WCX" evidence="2">
    <location>
        <begin position="218"/>
        <end position="294"/>
    </location>
</feature>
<gene>
    <name evidence="3" type="ORF">CINF_1693</name>
</gene>
<evidence type="ECO:0000313" key="4">
    <source>
        <dbReference type="Proteomes" id="UP000509414"/>
    </source>
</evidence>
<dbReference type="PANTHER" id="PTHR34580">
    <property type="match status" value="1"/>
</dbReference>
<evidence type="ECO:0000313" key="3">
    <source>
        <dbReference type="EMBL" id="QLI06163.1"/>
    </source>
</evidence>
<dbReference type="PANTHER" id="PTHR34580:SF1">
    <property type="entry name" value="PROTEIN PAFC"/>
    <property type="match status" value="1"/>
</dbReference>
<keyword evidence="4" id="KW-1185">Reference proteome</keyword>
<protein>
    <submittedName>
        <fullName evidence="3">Transcriptional regulator (WYL domain)</fullName>
    </submittedName>
</protein>
<dbReference type="Pfam" id="PF25583">
    <property type="entry name" value="WCX"/>
    <property type="match status" value="1"/>
</dbReference>
<feature type="domain" description="Helix-turn-helix type 11" evidence="1">
    <location>
        <begin position="18"/>
        <end position="47"/>
    </location>
</feature>
<reference evidence="3 4" key="1">
    <citation type="submission" date="2020-02" db="EMBL/GenBank/DDBJ databases">
        <title>Complete genome sequence of the novel Campylobacter species Candidatus Campylobacter infans.</title>
        <authorList>
            <person name="Duim B."/>
            <person name="Zomer A."/>
            <person name="van der Graaf L."/>
            <person name="Wagenaar J."/>
        </authorList>
    </citation>
    <scope>NUCLEOTIDE SEQUENCE [LARGE SCALE GENOMIC DNA]</scope>
    <source>
        <strain evidence="3 4">19S00001</strain>
    </source>
</reference>
<dbReference type="KEGG" id="cinf:CINF_1693"/>
<organism evidence="3 4">
    <name type="scientific">Candidatus Campylobacter infans</name>
    <dbReference type="NCBI Taxonomy" id="2561898"/>
    <lineage>
        <taxon>Bacteria</taxon>
        <taxon>Pseudomonadati</taxon>
        <taxon>Campylobacterota</taxon>
        <taxon>Epsilonproteobacteria</taxon>
        <taxon>Campylobacterales</taxon>
        <taxon>Campylobacteraceae</taxon>
        <taxon>Campylobacter</taxon>
    </lineage>
</organism>
<dbReference type="Pfam" id="PF08279">
    <property type="entry name" value="HTH_11"/>
    <property type="match status" value="1"/>
</dbReference>
<dbReference type="InterPro" id="IPR051534">
    <property type="entry name" value="CBASS_pafABC_assoc_protein"/>
</dbReference>
<dbReference type="EMBL" id="CP049075">
    <property type="protein sequence ID" value="QLI06163.1"/>
    <property type="molecule type" value="Genomic_DNA"/>
</dbReference>
<dbReference type="AlphaFoldDB" id="A0A7H9CJ63"/>
<dbReference type="InterPro" id="IPR013196">
    <property type="entry name" value="HTH_11"/>
</dbReference>
<dbReference type="InterPro" id="IPR057727">
    <property type="entry name" value="WCX_dom"/>
</dbReference>